<dbReference type="Pfam" id="PF01593">
    <property type="entry name" value="Amino_oxidase"/>
    <property type="match status" value="1"/>
</dbReference>
<dbReference type="InterPro" id="IPR036188">
    <property type="entry name" value="FAD/NAD-bd_sf"/>
</dbReference>
<dbReference type="Gene3D" id="3.50.50.60">
    <property type="entry name" value="FAD/NAD(P)-binding domain"/>
    <property type="match status" value="1"/>
</dbReference>
<name>A0AAD9PYQ2_ACRCE</name>
<accession>A0AAD9PYQ2</accession>
<feature type="domain" description="Amine oxidase" evidence="1">
    <location>
        <begin position="111"/>
        <end position="315"/>
    </location>
</feature>
<dbReference type="AlphaFoldDB" id="A0AAD9PYQ2"/>
<dbReference type="Gene3D" id="3.90.660.10">
    <property type="match status" value="1"/>
</dbReference>
<organism evidence="2 3">
    <name type="scientific">Acropora cervicornis</name>
    <name type="common">Staghorn coral</name>
    <dbReference type="NCBI Taxonomy" id="6130"/>
    <lineage>
        <taxon>Eukaryota</taxon>
        <taxon>Metazoa</taxon>
        <taxon>Cnidaria</taxon>
        <taxon>Anthozoa</taxon>
        <taxon>Hexacorallia</taxon>
        <taxon>Scleractinia</taxon>
        <taxon>Astrocoeniina</taxon>
        <taxon>Acroporidae</taxon>
        <taxon>Acropora</taxon>
    </lineage>
</organism>
<reference evidence="2" key="2">
    <citation type="journal article" date="2023" name="Science">
        <title>Genomic signatures of disease resistance in endangered staghorn corals.</title>
        <authorList>
            <person name="Vollmer S.V."/>
            <person name="Selwyn J.D."/>
            <person name="Despard B.A."/>
            <person name="Roesel C.L."/>
        </authorList>
    </citation>
    <scope>NUCLEOTIDE SEQUENCE</scope>
    <source>
        <strain evidence="2">K2</strain>
    </source>
</reference>
<dbReference type="PANTHER" id="PTHR23357">
    <property type="entry name" value="RENALASE"/>
    <property type="match status" value="1"/>
</dbReference>
<evidence type="ECO:0000313" key="2">
    <source>
        <dbReference type="EMBL" id="KAK2551504.1"/>
    </source>
</evidence>
<dbReference type="PANTHER" id="PTHR23357:SF1">
    <property type="entry name" value="RENALASE"/>
    <property type="match status" value="1"/>
</dbReference>
<protein>
    <submittedName>
        <fullName evidence="2">Renalase</fullName>
    </submittedName>
</protein>
<evidence type="ECO:0000259" key="1">
    <source>
        <dbReference type="Pfam" id="PF01593"/>
    </source>
</evidence>
<dbReference type="SUPFAM" id="SSF51905">
    <property type="entry name" value="FAD/NAD(P)-binding domain"/>
    <property type="match status" value="1"/>
</dbReference>
<comment type="caution">
    <text evidence="2">The sequence shown here is derived from an EMBL/GenBank/DDBJ whole genome shotgun (WGS) entry which is preliminary data.</text>
</comment>
<dbReference type="EMBL" id="JARQWQ010000097">
    <property type="protein sequence ID" value="KAK2551504.1"/>
    <property type="molecule type" value="Genomic_DNA"/>
</dbReference>
<gene>
    <name evidence="2" type="ORF">P5673_027694</name>
</gene>
<dbReference type="InterPro" id="IPR040174">
    <property type="entry name" value="RNLS"/>
</dbReference>
<sequence length="356" mass="39039">MSSPHRLLIVGGGLTGSTTAYLLRKMFAKDILAITVWEKSRGAGGRMNTYRSEINSLATVDLGAQYISVSSADYAQSHERFYQELLTAKVLAPFKGIIEGEREAKTKSGFSNFVAPSGINAVVKYFLNLSESNVSYSTHCSTVNCCEKRGQAGQMVWQVIDQHDNITEFDSVIVTIPVPQLLQLQGSIQAFLQNESKSLQNVEYSSRFAVGYFFDHEAVINVPWTCKYATGNPNIAFVSVDSRKRCGTDPVDVGPSLLVHSTKSFCLQHWDTDKSIIKTMLMSHVKEIIPDLPVPIGSRCIRWRYSQVVRGVDGAPGCCVLSASPLLIACGDAFTHSNFDGSLKSAETVAKAFRLS</sequence>
<evidence type="ECO:0000313" key="3">
    <source>
        <dbReference type="Proteomes" id="UP001249851"/>
    </source>
</evidence>
<dbReference type="InterPro" id="IPR002937">
    <property type="entry name" value="Amino_oxidase"/>
</dbReference>
<dbReference type="Pfam" id="PF13450">
    <property type="entry name" value="NAD_binding_8"/>
    <property type="match status" value="1"/>
</dbReference>
<dbReference type="GO" id="GO:0016651">
    <property type="term" value="F:oxidoreductase activity, acting on NAD(P)H"/>
    <property type="evidence" value="ECO:0007669"/>
    <property type="project" value="InterPro"/>
</dbReference>
<proteinExistence type="predicted"/>
<dbReference type="Proteomes" id="UP001249851">
    <property type="component" value="Unassembled WGS sequence"/>
</dbReference>
<reference evidence="2" key="1">
    <citation type="journal article" date="2023" name="G3 (Bethesda)">
        <title>Whole genome assembly and annotation of the endangered Caribbean coral Acropora cervicornis.</title>
        <authorList>
            <person name="Selwyn J.D."/>
            <person name="Vollmer S.V."/>
        </authorList>
    </citation>
    <scope>NUCLEOTIDE SEQUENCE</scope>
    <source>
        <strain evidence="2">K2</strain>
    </source>
</reference>
<keyword evidence="3" id="KW-1185">Reference proteome</keyword>
<dbReference type="GO" id="GO:0005576">
    <property type="term" value="C:extracellular region"/>
    <property type="evidence" value="ECO:0007669"/>
    <property type="project" value="TreeGrafter"/>
</dbReference>